<dbReference type="AlphaFoldDB" id="A0AAG5CWS7"/>
<protein>
    <submittedName>
        <fullName evidence="1">Uncharacterized protein</fullName>
    </submittedName>
</protein>
<organism evidence="1 2">
    <name type="scientific">Anopheles atroparvus</name>
    <name type="common">European mosquito</name>
    <dbReference type="NCBI Taxonomy" id="41427"/>
    <lineage>
        <taxon>Eukaryota</taxon>
        <taxon>Metazoa</taxon>
        <taxon>Ecdysozoa</taxon>
        <taxon>Arthropoda</taxon>
        <taxon>Hexapoda</taxon>
        <taxon>Insecta</taxon>
        <taxon>Pterygota</taxon>
        <taxon>Neoptera</taxon>
        <taxon>Endopterygota</taxon>
        <taxon>Diptera</taxon>
        <taxon>Nematocera</taxon>
        <taxon>Culicoidea</taxon>
        <taxon>Culicidae</taxon>
        <taxon>Anophelinae</taxon>
        <taxon>Anopheles</taxon>
    </lineage>
</organism>
<keyword evidence="2" id="KW-1185">Reference proteome</keyword>
<sequence>MMELIACSNRVRGSNDQASASIRLFETALAVHFQNTVHHGGEQVDNSGAWLINMICYK</sequence>
<evidence type="ECO:0000313" key="2">
    <source>
        <dbReference type="Proteomes" id="UP000075880"/>
    </source>
</evidence>
<name>A0AAG5CWS7_ANOAO</name>
<reference evidence="1" key="1">
    <citation type="submission" date="2024-04" db="UniProtKB">
        <authorList>
            <consortium name="EnsemblMetazoa"/>
        </authorList>
    </citation>
    <scope>IDENTIFICATION</scope>
    <source>
        <strain evidence="1">EBRO</strain>
    </source>
</reference>
<dbReference type="EnsemblMetazoa" id="ENSAATROPT003129">
    <property type="protein sequence ID" value="ENSAATROPP003004"/>
    <property type="gene ID" value="ENSAATROPG002477"/>
</dbReference>
<accession>A0AAG5CWS7</accession>
<proteinExistence type="predicted"/>
<dbReference type="Proteomes" id="UP000075880">
    <property type="component" value="Unassembled WGS sequence"/>
</dbReference>
<evidence type="ECO:0000313" key="1">
    <source>
        <dbReference type="EnsemblMetazoa" id="ENSAATROPP003004"/>
    </source>
</evidence>